<feature type="compositionally biased region" description="Gly residues" evidence="1">
    <location>
        <begin position="430"/>
        <end position="478"/>
    </location>
</feature>
<feature type="compositionally biased region" description="Gly residues" evidence="1">
    <location>
        <begin position="318"/>
        <end position="328"/>
    </location>
</feature>
<proteinExistence type="predicted"/>
<name>A0A1T5GY44_9HYPH</name>
<feature type="signal peptide" evidence="2">
    <location>
        <begin position="1"/>
        <end position="21"/>
    </location>
</feature>
<dbReference type="PANTHER" id="PTHR40269">
    <property type="entry name" value="OUTER MEMBRANE PROTEIN-RELATED"/>
    <property type="match status" value="1"/>
</dbReference>
<evidence type="ECO:0000259" key="3">
    <source>
        <dbReference type="Pfam" id="PF13884"/>
    </source>
</evidence>
<feature type="compositionally biased region" description="Low complexity" evidence="1">
    <location>
        <begin position="379"/>
        <end position="406"/>
    </location>
</feature>
<keyword evidence="2" id="KW-0732">Signal</keyword>
<dbReference type="InterPro" id="IPR021728">
    <property type="entry name" value="DUF3300"/>
</dbReference>
<reference evidence="4 5" key="1">
    <citation type="submission" date="2017-02" db="EMBL/GenBank/DDBJ databases">
        <authorList>
            <person name="Peterson S.W."/>
        </authorList>
    </citation>
    <scope>NUCLEOTIDE SEQUENCE [LARGE SCALE GENOMIC DNA]</scope>
    <source>
        <strain evidence="4 5">DSM 9653</strain>
    </source>
</reference>
<organism evidence="4 5">
    <name type="scientific">Bosea thiooxidans</name>
    <dbReference type="NCBI Taxonomy" id="53254"/>
    <lineage>
        <taxon>Bacteria</taxon>
        <taxon>Pseudomonadati</taxon>
        <taxon>Pseudomonadota</taxon>
        <taxon>Alphaproteobacteria</taxon>
        <taxon>Hyphomicrobiales</taxon>
        <taxon>Boseaceae</taxon>
        <taxon>Bosea</taxon>
    </lineage>
</organism>
<dbReference type="EMBL" id="FUYX01000017">
    <property type="protein sequence ID" value="SKC13220.1"/>
    <property type="molecule type" value="Genomic_DNA"/>
</dbReference>
<dbReference type="AlphaFoldDB" id="A0A1T5GY44"/>
<evidence type="ECO:0000256" key="1">
    <source>
        <dbReference type="SAM" id="MobiDB-lite"/>
    </source>
</evidence>
<dbReference type="InterPro" id="IPR030392">
    <property type="entry name" value="S74_ICA"/>
</dbReference>
<dbReference type="PANTHER" id="PTHR40269:SF1">
    <property type="entry name" value="OUTER MEMBRANE PROTEIN"/>
    <property type="match status" value="1"/>
</dbReference>
<sequence length="568" mass="59291">MQLRIVLASVIASVLASQALAQTPTSPAPAPPSTDNQPGQGEQVLSNAQLDALVAPIALYPDDLLAQVLMASTYPLEVVQADRWVAANKKLKGDQLKAAVDKQPWDASVKSLVATPTVLEMMSKNLDWTQKLGDAVLAQQPDVMDGVQRMRARAYDAKKLTSGAQQKVTVQPASGSSKQTILIEPTTPGTVYVPYYDPGVVYGAWPYPAYPPYYFPEPGYVATGVLATGLAFGTAYALGRWASGGYWGGNVNWNGGNINIDRDRVTHWEHNPQHRHGVQYRNDAVRQKFSNSNIRAGSEGRMDFRGRSSDQVLRPDAGRGGAGAGAGARPGDRPGDRPGAGARPDRPGGDRPAAGNRPDRPGGDRARPGGGAGADRARGSAPPRAAAQPKRPSPGAGRAGPGRDSAFNMQAGRAASLQSQRGHASMGRMPAGGGRAMAGGGGHMGRGGFGGGGRVGAGGGGGRVGGGGRGGGGRGGGGRRSDIQLKNHVVLLGHMESGLGFYRFEYNGSRTTYVGVIAQEVQAIAPRAVHRAKDGYLRVDYRLLGVPFQTFGQWQASGSRIPGSTGRD</sequence>
<feature type="compositionally biased region" description="Basic and acidic residues" evidence="1">
    <location>
        <begin position="298"/>
        <end position="308"/>
    </location>
</feature>
<accession>A0A1T5GY44</accession>
<gene>
    <name evidence="4" type="ORF">SAMN05660750_04550</name>
</gene>
<dbReference type="Pfam" id="PF11737">
    <property type="entry name" value="DUF3300"/>
    <property type="match status" value="1"/>
</dbReference>
<evidence type="ECO:0000256" key="2">
    <source>
        <dbReference type="SAM" id="SignalP"/>
    </source>
</evidence>
<dbReference type="Pfam" id="PF13884">
    <property type="entry name" value="Peptidase_S74"/>
    <property type="match status" value="1"/>
</dbReference>
<dbReference type="Proteomes" id="UP000190130">
    <property type="component" value="Unassembled WGS sequence"/>
</dbReference>
<feature type="region of interest" description="Disordered" evidence="1">
    <location>
        <begin position="22"/>
        <end position="42"/>
    </location>
</feature>
<evidence type="ECO:0000313" key="4">
    <source>
        <dbReference type="EMBL" id="SKC13220.1"/>
    </source>
</evidence>
<feature type="region of interest" description="Disordered" evidence="1">
    <location>
        <begin position="291"/>
        <end position="481"/>
    </location>
</feature>
<feature type="domain" description="Peptidase S74" evidence="3">
    <location>
        <begin position="497"/>
        <end position="530"/>
    </location>
</feature>
<evidence type="ECO:0000313" key="5">
    <source>
        <dbReference type="Proteomes" id="UP000190130"/>
    </source>
</evidence>
<feature type="chain" id="PRO_5013024498" description="Peptidase S74 domain-containing protein" evidence="2">
    <location>
        <begin position="22"/>
        <end position="568"/>
    </location>
</feature>
<dbReference type="OrthoDB" id="197257at2"/>
<feature type="compositionally biased region" description="Basic and acidic residues" evidence="1">
    <location>
        <begin position="357"/>
        <end position="367"/>
    </location>
</feature>
<protein>
    <recommendedName>
        <fullName evidence="3">Peptidase S74 domain-containing protein</fullName>
    </recommendedName>
</protein>